<dbReference type="OrthoDB" id="434122at2759"/>
<evidence type="ECO:0000256" key="1">
    <source>
        <dbReference type="SAM" id="SignalP"/>
    </source>
</evidence>
<accession>A0A7J6LS24</accession>
<dbReference type="EMBL" id="JABAHT010000178">
    <property type="protein sequence ID" value="KAF4662089.1"/>
    <property type="molecule type" value="Genomic_DNA"/>
</dbReference>
<dbReference type="Pfam" id="PF20525">
    <property type="entry name" value="DUF6740"/>
    <property type="match status" value="1"/>
</dbReference>
<organism evidence="3 4">
    <name type="scientific">Perkinsus olseni</name>
    <name type="common">Perkinsus atlanticus</name>
    <dbReference type="NCBI Taxonomy" id="32597"/>
    <lineage>
        <taxon>Eukaryota</taxon>
        <taxon>Sar</taxon>
        <taxon>Alveolata</taxon>
        <taxon>Perkinsozoa</taxon>
        <taxon>Perkinsea</taxon>
        <taxon>Perkinsida</taxon>
        <taxon>Perkinsidae</taxon>
        <taxon>Perkinsus</taxon>
    </lineage>
</organism>
<name>A0A7J6LS24_PEROL</name>
<evidence type="ECO:0000313" key="4">
    <source>
        <dbReference type="Proteomes" id="UP000570595"/>
    </source>
</evidence>
<evidence type="ECO:0000313" key="5">
    <source>
        <dbReference type="Proteomes" id="UP000572268"/>
    </source>
</evidence>
<dbReference type="AlphaFoldDB" id="A0A7J6LS24"/>
<keyword evidence="1" id="KW-0732">Signal</keyword>
<feature type="chain" id="PRO_5036205378" evidence="1">
    <location>
        <begin position="21"/>
        <end position="555"/>
    </location>
</feature>
<dbReference type="InterPro" id="IPR046628">
    <property type="entry name" value="DUF6740"/>
</dbReference>
<evidence type="ECO:0000313" key="3">
    <source>
        <dbReference type="EMBL" id="KAF4662089.1"/>
    </source>
</evidence>
<reference evidence="4 5" key="1">
    <citation type="submission" date="2020-04" db="EMBL/GenBank/DDBJ databases">
        <title>Perkinsus olseni comparative genomics.</title>
        <authorList>
            <person name="Bogema D.R."/>
        </authorList>
    </citation>
    <scope>NUCLEOTIDE SEQUENCE [LARGE SCALE GENOMIC DNA]</scope>
    <source>
        <strain evidence="3">ATCC PRA-179</strain>
        <strain evidence="2">ATCC PRA-31</strain>
    </source>
</reference>
<dbReference type="Proteomes" id="UP000572268">
    <property type="component" value="Unassembled WGS sequence"/>
</dbReference>
<protein>
    <submittedName>
        <fullName evidence="3">Uncharacterized protein</fullName>
    </submittedName>
</protein>
<feature type="signal peptide" evidence="1">
    <location>
        <begin position="1"/>
        <end position="20"/>
    </location>
</feature>
<dbReference type="Proteomes" id="UP000570595">
    <property type="component" value="Unassembled WGS sequence"/>
</dbReference>
<proteinExistence type="predicted"/>
<sequence>MLPLAFILAALLCHFYGASAFTMGNIRMQTKITHYCNLDLLDEHGKPVQCHISNAMETMGLVLPGMDDGKSLTTRQDVFVTKDGQVTLQASPSHPYQYLLTSDTDTHSQTLQLFDKKSFLVQHVAKQQNGPSGRRPVDPSRTLEDDGWVHQGLVDLDGKKLNKWVMSGPQGLDPKSGANFTALAQTGLMANSWTLYTDEADKQIVKLLATNSFENDKVYQETVVTHWEELEAATTVDDAMQHVYSAYEIGDHSADPPTPDQAPLLDARLIKTHVISESARLFFNDGEMPDWRSRKKLRRADQSAPSIDYFDIVEGSASHKYFLAQYDPDHRQLLNLPKFQFPSGCKIGKVTNGCPYCLNIDIGVNTTTLTLDFGMTFVDVHNSDYQAHLKISIDLKWPGAEVVLDFSFEGGGCAVVFQKGVSFARLYIKVCITASGSGKDLLQPDKRTFAGKASISVSFNIQVSATLSATITGEVDVQGAPHNDIKAHGSLGIEVKLLLVGAGVSVDIFGNTVNNQANVWDFVSHVNLHVWVWALFYSHDWPWTWTIWKAGPVTF</sequence>
<evidence type="ECO:0000313" key="2">
    <source>
        <dbReference type="EMBL" id="KAF4658592.1"/>
    </source>
</evidence>
<gene>
    <name evidence="2" type="ORF">FOL46_006896</name>
    <name evidence="3" type="ORF">FOZ61_002720</name>
</gene>
<dbReference type="EMBL" id="JABANN010000468">
    <property type="protein sequence ID" value="KAF4658592.1"/>
    <property type="molecule type" value="Genomic_DNA"/>
</dbReference>
<comment type="caution">
    <text evidence="3">The sequence shown here is derived from an EMBL/GenBank/DDBJ whole genome shotgun (WGS) entry which is preliminary data.</text>
</comment>